<dbReference type="Proteomes" id="UP000011668">
    <property type="component" value="Unassembled WGS sequence"/>
</dbReference>
<dbReference type="PANTHER" id="PTHR11474:SF126">
    <property type="entry name" value="TYROSINASE-LIKE PROTEIN TYR-1-RELATED"/>
    <property type="match status" value="1"/>
</dbReference>
<keyword evidence="3" id="KW-0472">Membrane</keyword>
<evidence type="ECO:0000256" key="3">
    <source>
        <dbReference type="SAM" id="Phobius"/>
    </source>
</evidence>
<keyword evidence="2" id="KW-0186">Copper</keyword>
<organism evidence="5 6">
    <name type="scientific">Thanatephorus cucumeris (strain AG1-IA)</name>
    <name type="common">Rice sheath blight fungus</name>
    <name type="synonym">Rhizoctonia solani</name>
    <dbReference type="NCBI Taxonomy" id="983506"/>
    <lineage>
        <taxon>Eukaryota</taxon>
        <taxon>Fungi</taxon>
        <taxon>Dikarya</taxon>
        <taxon>Basidiomycota</taxon>
        <taxon>Agaricomycotina</taxon>
        <taxon>Agaricomycetes</taxon>
        <taxon>Cantharellales</taxon>
        <taxon>Ceratobasidiaceae</taxon>
        <taxon>Rhizoctonia</taxon>
        <taxon>Rhizoctonia solani AG-1</taxon>
    </lineage>
</organism>
<dbReference type="Pfam" id="PF00264">
    <property type="entry name" value="Tyrosinase"/>
    <property type="match status" value="1"/>
</dbReference>
<dbReference type="AlphaFoldDB" id="L8WMT8"/>
<dbReference type="InterPro" id="IPR002227">
    <property type="entry name" value="Tyrosinase_Cu-bd"/>
</dbReference>
<dbReference type="InterPro" id="IPR050316">
    <property type="entry name" value="Tyrosinase/Hemocyanin"/>
</dbReference>
<feature type="domain" description="Tyrosinase copper-binding" evidence="4">
    <location>
        <begin position="258"/>
        <end position="429"/>
    </location>
</feature>
<evidence type="ECO:0000256" key="2">
    <source>
        <dbReference type="ARBA" id="ARBA00023008"/>
    </source>
</evidence>
<keyword evidence="3" id="KW-0812">Transmembrane</keyword>
<dbReference type="OrthoDB" id="6132182at2759"/>
<dbReference type="GO" id="GO:0016491">
    <property type="term" value="F:oxidoreductase activity"/>
    <property type="evidence" value="ECO:0007669"/>
    <property type="project" value="InterPro"/>
</dbReference>
<dbReference type="PANTHER" id="PTHR11474">
    <property type="entry name" value="TYROSINASE FAMILY MEMBER"/>
    <property type="match status" value="1"/>
</dbReference>
<name>L8WMT8_THACA</name>
<evidence type="ECO:0000313" key="5">
    <source>
        <dbReference type="EMBL" id="ELU39466.1"/>
    </source>
</evidence>
<comment type="caution">
    <text evidence="5">The sequence shown here is derived from an EMBL/GenBank/DDBJ whole genome shotgun (WGS) entry which is preliminary data.</text>
</comment>
<keyword evidence="1" id="KW-0479">Metal-binding</keyword>
<dbReference type="EMBL" id="AFRT01001763">
    <property type="protein sequence ID" value="ELU39466.1"/>
    <property type="molecule type" value="Genomic_DNA"/>
</dbReference>
<reference evidence="5 6" key="1">
    <citation type="journal article" date="2013" name="Nat. Commun.">
        <title>The evolution and pathogenic mechanisms of the rice sheath blight pathogen.</title>
        <authorList>
            <person name="Zheng A."/>
            <person name="Lin R."/>
            <person name="Xu L."/>
            <person name="Qin P."/>
            <person name="Tang C."/>
            <person name="Ai P."/>
            <person name="Zhang D."/>
            <person name="Liu Y."/>
            <person name="Sun Z."/>
            <person name="Feng H."/>
            <person name="Wang Y."/>
            <person name="Chen Y."/>
            <person name="Liang X."/>
            <person name="Fu R."/>
            <person name="Li Q."/>
            <person name="Zhang J."/>
            <person name="Yu X."/>
            <person name="Xie Z."/>
            <person name="Ding L."/>
            <person name="Guan P."/>
            <person name="Tang J."/>
            <person name="Liang Y."/>
            <person name="Wang S."/>
            <person name="Deng Q."/>
            <person name="Li S."/>
            <person name="Zhu J."/>
            <person name="Wang L."/>
            <person name="Liu H."/>
            <person name="Li P."/>
        </authorList>
    </citation>
    <scope>NUCLEOTIDE SEQUENCE [LARGE SCALE GENOMIC DNA]</scope>
    <source>
        <strain evidence="6">AG-1 IA</strain>
    </source>
</reference>
<dbReference type="Gene3D" id="1.10.1280.10">
    <property type="entry name" value="Di-copper center containing domain from catechol oxidase"/>
    <property type="match status" value="1"/>
</dbReference>
<dbReference type="HOGENOM" id="CLU_035914_1_3_1"/>
<keyword evidence="3" id="KW-1133">Transmembrane helix</keyword>
<accession>L8WMT8</accession>
<dbReference type="SUPFAM" id="SSF48056">
    <property type="entry name" value="Di-copper centre-containing domain"/>
    <property type="match status" value="1"/>
</dbReference>
<evidence type="ECO:0000256" key="1">
    <source>
        <dbReference type="ARBA" id="ARBA00022723"/>
    </source>
</evidence>
<gene>
    <name evidence="5" type="ORF">AG1IA_06501</name>
</gene>
<proteinExistence type="predicted"/>
<keyword evidence="6" id="KW-1185">Reference proteome</keyword>
<dbReference type="STRING" id="983506.L8WMT8"/>
<dbReference type="GO" id="GO:0046872">
    <property type="term" value="F:metal ion binding"/>
    <property type="evidence" value="ECO:0007669"/>
    <property type="project" value="UniProtKB-KW"/>
</dbReference>
<dbReference type="InterPro" id="IPR008922">
    <property type="entry name" value="Di-copper_centre_dom_sf"/>
</dbReference>
<sequence length="520" mass="57972">MVKYNSRRVRIQYAEDGFVLRTGGREQCWNVCVEFSAVAPIARGMTCKVARLEYTNGQWQNPQPSGTGVLLDHFWNPVLLTQGRNVLFSTFKNPGNTPSRDMTQLLMIEGHEGSTESLALRSQPCLQRAYPRHRAIWDGYGCLRSCQCWRNGSIFKGQASRDVSAFSLGSSAMKLASLLSVTALALGVFAADSDADSFARGGNKCRQPAKRKEWRTISRKDRKAFIDAVKPYEYGKTSGLSPKGDTPGIPAYNSKSSYFDDLVYAHMDSNNKDHFTAPLEVFLPWHRWYLHTFHDALKQRCGYKGVLPYWNWSLDVANMTSAPVFDADPETGLGTFGTPLTDGAFKNSYRAYPTPHVINRTYTPYPFRTDTFPFNFPHRELAAPNVLAPDNINAIINGSVGNYTDFAFKIDGVRAQGPHNAAHLMMPGLTGLTVLAIFRIRYGRQMMRYSTCIMHANKKNKGAYGGGLTQDLANFDTYPVGAPPAAEKSNELPTVGLTRPVKISEVFETASDYLCYVCEE</sequence>
<feature type="transmembrane region" description="Helical" evidence="3">
    <location>
        <begin position="421"/>
        <end position="440"/>
    </location>
</feature>
<evidence type="ECO:0000313" key="6">
    <source>
        <dbReference type="Proteomes" id="UP000011668"/>
    </source>
</evidence>
<protein>
    <submittedName>
        <fullName evidence="5">Tyrosinase domain-containing protein</fullName>
    </submittedName>
</protein>
<evidence type="ECO:0000259" key="4">
    <source>
        <dbReference type="Pfam" id="PF00264"/>
    </source>
</evidence>